<feature type="signal peptide" evidence="2">
    <location>
        <begin position="1"/>
        <end position="18"/>
    </location>
</feature>
<dbReference type="AlphaFoldDB" id="A0A1V5SFI5"/>
<evidence type="ECO:0000256" key="1">
    <source>
        <dbReference type="SAM" id="MobiDB-lite"/>
    </source>
</evidence>
<protein>
    <submittedName>
        <fullName evidence="3">Uncharacterized protein</fullName>
    </submittedName>
</protein>
<name>A0A1V5SFI5_9BACT</name>
<keyword evidence="2" id="KW-0732">Signal</keyword>
<sequence length="57" mass="5973">MKKIGSFLLILCFALVVGGCQNSNSTDDAESALISDDLSQEAVNTPPVPPEPTRPAN</sequence>
<proteinExistence type="predicted"/>
<evidence type="ECO:0000256" key="2">
    <source>
        <dbReference type="SAM" id="SignalP"/>
    </source>
</evidence>
<organism evidence="3">
    <name type="scientific">candidate division WS2 bacterium ADurb.Bin280</name>
    <dbReference type="NCBI Taxonomy" id="1852829"/>
    <lineage>
        <taxon>Bacteria</taxon>
        <taxon>candidate division WS2</taxon>
    </lineage>
</organism>
<gene>
    <name evidence="3" type="ORF">BWY43_00071</name>
</gene>
<accession>A0A1V5SFI5</accession>
<feature type="chain" id="PRO_5010725098" evidence="2">
    <location>
        <begin position="19"/>
        <end position="57"/>
    </location>
</feature>
<reference evidence="3" key="1">
    <citation type="submission" date="2017-02" db="EMBL/GenBank/DDBJ databases">
        <title>Delving into the versatile metabolic prowess of the omnipresent phylum Bacteroidetes.</title>
        <authorList>
            <person name="Nobu M.K."/>
            <person name="Mei R."/>
            <person name="Narihiro T."/>
            <person name="Kuroda K."/>
            <person name="Liu W.-T."/>
        </authorList>
    </citation>
    <scope>NUCLEOTIDE SEQUENCE</scope>
    <source>
        <strain evidence="3">ADurb.Bin280</strain>
    </source>
</reference>
<evidence type="ECO:0000313" key="3">
    <source>
        <dbReference type="EMBL" id="OQA53300.1"/>
    </source>
</evidence>
<feature type="compositionally biased region" description="Pro residues" evidence="1">
    <location>
        <begin position="46"/>
        <end position="57"/>
    </location>
</feature>
<comment type="caution">
    <text evidence="3">The sequence shown here is derived from an EMBL/GenBank/DDBJ whole genome shotgun (WGS) entry which is preliminary data.</text>
</comment>
<dbReference type="Proteomes" id="UP000485367">
    <property type="component" value="Unassembled WGS sequence"/>
</dbReference>
<feature type="region of interest" description="Disordered" evidence="1">
    <location>
        <begin position="25"/>
        <end position="57"/>
    </location>
</feature>
<dbReference type="EMBL" id="MWBO01000006">
    <property type="protein sequence ID" value="OQA53300.1"/>
    <property type="molecule type" value="Genomic_DNA"/>
</dbReference>
<dbReference type="PROSITE" id="PS51257">
    <property type="entry name" value="PROKAR_LIPOPROTEIN"/>
    <property type="match status" value="1"/>
</dbReference>